<evidence type="ECO:0000313" key="1">
    <source>
        <dbReference type="EMBL" id="KAF2311338.1"/>
    </source>
</evidence>
<dbReference type="GO" id="GO:0060628">
    <property type="term" value="P:regulation of ER to Golgi vesicle-mediated transport"/>
    <property type="evidence" value="ECO:0007669"/>
    <property type="project" value="TreeGrafter"/>
</dbReference>
<sequence>MDSAIQILTPLSNLSSSVLSFLNERLHNQEDLVTASSLVSELQLQCLDLDQTLLHLNWRLESSFLAYASFSDRIHGLFSDASSKLTDLGSLTCAPNSLSDGGGGGAEGEGRKGQIFREELPALAKEVARVETVQAYAVDHRVDKALAILRPQAVADHRSLLVSLGWPPSLSTMTSSNLDIGKSNEVPNPLFTMQGNLKHEYCENFLALCHLQELQRQRKSWQLERHNREVALHLPLWAIEELVNPISIACQKLFSKWTDKLDFIFALVYKITRDYVDTMDELLQLLVDEARLVGYSCREEWISAMVTSLSRYLAKEIFPNYISQLNEESTAGFQSQARISWLHLVDLIIAFDKRIQSLVTTHSGIMLSLEEDGNSQKISSLSMFCDRLDWLDLWAEVELSDTLEKLKPEVGDERNWTVKIQGAALLSGSEYYKYPAVSGAFLRHLSLRFLDCVLLRCQEAEGLTALTDDDALIKVVNSINAARYIESVLNECCEDIFFLEMRFDHGEQLGISIDDNESREVPIDGPRQWQDKGEEGWTVSKNFVGALDYLQGKMAVVEENLNGIDFVGVWRSLAARVDCLLFNGIIMSNVKFHDRGVERFSHDLEVCLVYLELGA</sequence>
<dbReference type="GO" id="GO:0070939">
    <property type="term" value="C:Dsl1/NZR complex"/>
    <property type="evidence" value="ECO:0007669"/>
    <property type="project" value="InterPro"/>
</dbReference>
<evidence type="ECO:0000313" key="2">
    <source>
        <dbReference type="Proteomes" id="UP000467840"/>
    </source>
</evidence>
<comment type="caution">
    <text evidence="1">The sequence shown here is derived from an EMBL/GenBank/DDBJ whole genome shotgun (WGS) entry which is preliminary data.</text>
</comment>
<dbReference type="EMBL" id="JAAGAX010000006">
    <property type="protein sequence ID" value="KAF2311338.1"/>
    <property type="molecule type" value="Genomic_DNA"/>
</dbReference>
<gene>
    <name evidence="1" type="ORF">GH714_021876</name>
</gene>
<name>A0A6A6MFW8_HEVBR</name>
<dbReference type="GO" id="GO:0006890">
    <property type="term" value="P:retrograde vesicle-mediated transport, Golgi to endoplasmic reticulum"/>
    <property type="evidence" value="ECO:0007669"/>
    <property type="project" value="InterPro"/>
</dbReference>
<dbReference type="PANTHER" id="PTHR13520:SF1">
    <property type="entry name" value="RINT1-LIKE PROTEIN MAG2"/>
    <property type="match status" value="1"/>
</dbReference>
<protein>
    <recommendedName>
        <fullName evidence="3">RINT1-like protein MAG2L</fullName>
    </recommendedName>
</protein>
<dbReference type="Proteomes" id="UP000467840">
    <property type="component" value="Chromosome 14"/>
</dbReference>
<organism evidence="1 2">
    <name type="scientific">Hevea brasiliensis</name>
    <name type="common">Para rubber tree</name>
    <name type="synonym">Siphonia brasiliensis</name>
    <dbReference type="NCBI Taxonomy" id="3981"/>
    <lineage>
        <taxon>Eukaryota</taxon>
        <taxon>Viridiplantae</taxon>
        <taxon>Streptophyta</taxon>
        <taxon>Embryophyta</taxon>
        <taxon>Tracheophyta</taxon>
        <taxon>Spermatophyta</taxon>
        <taxon>Magnoliopsida</taxon>
        <taxon>eudicotyledons</taxon>
        <taxon>Gunneridae</taxon>
        <taxon>Pentapetalae</taxon>
        <taxon>rosids</taxon>
        <taxon>fabids</taxon>
        <taxon>Malpighiales</taxon>
        <taxon>Euphorbiaceae</taxon>
        <taxon>Crotonoideae</taxon>
        <taxon>Micrandreae</taxon>
        <taxon>Hevea</taxon>
    </lineage>
</organism>
<dbReference type="PANTHER" id="PTHR13520">
    <property type="entry name" value="RAD50-INTERACTING PROTEIN 1 RINT-1"/>
    <property type="match status" value="1"/>
</dbReference>
<evidence type="ECO:0008006" key="3">
    <source>
        <dbReference type="Google" id="ProtNLM"/>
    </source>
</evidence>
<dbReference type="AlphaFoldDB" id="A0A6A6MFW8"/>
<dbReference type="InterPro" id="IPR007528">
    <property type="entry name" value="RINT1_Tip20"/>
</dbReference>
<keyword evidence="2" id="KW-1185">Reference proteome</keyword>
<dbReference type="PROSITE" id="PS51386">
    <property type="entry name" value="RINT1_TIP20"/>
    <property type="match status" value="1"/>
</dbReference>
<reference evidence="1 2" key="1">
    <citation type="journal article" date="2020" name="Mol. Plant">
        <title>The Chromosome-Based Rubber Tree Genome Provides New Insights into Spurge Genome Evolution and Rubber Biosynthesis.</title>
        <authorList>
            <person name="Liu J."/>
            <person name="Shi C."/>
            <person name="Shi C.C."/>
            <person name="Li W."/>
            <person name="Zhang Q.J."/>
            <person name="Zhang Y."/>
            <person name="Li K."/>
            <person name="Lu H.F."/>
            <person name="Shi C."/>
            <person name="Zhu S.T."/>
            <person name="Xiao Z.Y."/>
            <person name="Nan H."/>
            <person name="Yue Y."/>
            <person name="Zhu X.G."/>
            <person name="Wu Y."/>
            <person name="Hong X.N."/>
            <person name="Fan G.Y."/>
            <person name="Tong Y."/>
            <person name="Zhang D."/>
            <person name="Mao C.L."/>
            <person name="Liu Y.L."/>
            <person name="Hao S.J."/>
            <person name="Liu W.Q."/>
            <person name="Lv M.Q."/>
            <person name="Zhang H.B."/>
            <person name="Liu Y."/>
            <person name="Hu-Tang G.R."/>
            <person name="Wang J.P."/>
            <person name="Wang J.H."/>
            <person name="Sun Y.H."/>
            <person name="Ni S.B."/>
            <person name="Chen W.B."/>
            <person name="Zhang X.C."/>
            <person name="Jiao Y.N."/>
            <person name="Eichler E.E."/>
            <person name="Li G.H."/>
            <person name="Liu X."/>
            <person name="Gao L.Z."/>
        </authorList>
    </citation>
    <scope>NUCLEOTIDE SEQUENCE [LARGE SCALE GENOMIC DNA]</scope>
    <source>
        <strain evidence="2">cv. GT1</strain>
        <tissue evidence="1">Leaf</tissue>
    </source>
</reference>
<accession>A0A6A6MFW8</accession>
<dbReference type="GO" id="GO:0006888">
    <property type="term" value="P:endoplasmic reticulum to Golgi vesicle-mediated transport"/>
    <property type="evidence" value="ECO:0007669"/>
    <property type="project" value="InterPro"/>
</dbReference>
<proteinExistence type="predicted"/>